<proteinExistence type="predicted"/>
<feature type="domain" description="NTP pyrophosphohydrolase MazG-like" evidence="2">
    <location>
        <begin position="176"/>
        <end position="237"/>
    </location>
</feature>
<dbReference type="GO" id="GO:0046052">
    <property type="term" value="P:UTP catabolic process"/>
    <property type="evidence" value="ECO:0007669"/>
    <property type="project" value="TreeGrafter"/>
</dbReference>
<dbReference type="NCBIfam" id="TIGR00444">
    <property type="entry name" value="mazG"/>
    <property type="match status" value="1"/>
</dbReference>
<dbReference type="EC" id="3.6.1.8" evidence="3"/>
<dbReference type="SUPFAM" id="SSF101386">
    <property type="entry name" value="all-alpha NTP pyrophosphatases"/>
    <property type="match status" value="2"/>
</dbReference>
<gene>
    <name evidence="3" type="ORF">MNBD_GAMMA14-346</name>
</gene>
<keyword evidence="1" id="KW-0175">Coiled coil</keyword>
<dbReference type="NCBIfam" id="NF007113">
    <property type="entry name" value="PRK09562.1"/>
    <property type="match status" value="1"/>
</dbReference>
<dbReference type="GO" id="GO:0046081">
    <property type="term" value="P:dUTP catabolic process"/>
    <property type="evidence" value="ECO:0007669"/>
    <property type="project" value="TreeGrafter"/>
</dbReference>
<dbReference type="PANTHER" id="PTHR30522:SF0">
    <property type="entry name" value="NUCLEOSIDE TRIPHOSPHATE PYROPHOSPHOHYDROLASE"/>
    <property type="match status" value="1"/>
</dbReference>
<accession>A0A3B0YQY6</accession>
<reference evidence="3" key="1">
    <citation type="submission" date="2018-06" db="EMBL/GenBank/DDBJ databases">
        <authorList>
            <person name="Zhirakovskaya E."/>
        </authorList>
    </citation>
    <scope>NUCLEOTIDE SEQUENCE</scope>
</reference>
<dbReference type="InterPro" id="IPR011551">
    <property type="entry name" value="NTP_PyrPHydrolase_MazG"/>
</dbReference>
<dbReference type="GO" id="GO:0047693">
    <property type="term" value="F:ATP diphosphatase activity"/>
    <property type="evidence" value="ECO:0007669"/>
    <property type="project" value="UniProtKB-EC"/>
</dbReference>
<name>A0A3B0YQY6_9ZZZZ</name>
<dbReference type="InterPro" id="IPR048015">
    <property type="entry name" value="NTP-PPase_MazG-like_N"/>
</dbReference>
<dbReference type="Gene3D" id="1.10.287.1080">
    <property type="entry name" value="MazG-like"/>
    <property type="match status" value="2"/>
</dbReference>
<organism evidence="3">
    <name type="scientific">hydrothermal vent metagenome</name>
    <dbReference type="NCBI Taxonomy" id="652676"/>
    <lineage>
        <taxon>unclassified sequences</taxon>
        <taxon>metagenomes</taxon>
        <taxon>ecological metagenomes</taxon>
    </lineage>
</organism>
<feature type="coiled-coil region" evidence="1">
    <location>
        <begin position="170"/>
        <end position="200"/>
    </location>
</feature>
<dbReference type="InterPro" id="IPR004518">
    <property type="entry name" value="MazG-like_dom"/>
</dbReference>
<dbReference type="PANTHER" id="PTHR30522">
    <property type="entry name" value="NUCLEOSIDE TRIPHOSPHATE PYROPHOSPHOHYDROLASE"/>
    <property type="match status" value="1"/>
</dbReference>
<dbReference type="CDD" id="cd11528">
    <property type="entry name" value="NTP-PPase_MazG_Nterm"/>
    <property type="match status" value="1"/>
</dbReference>
<dbReference type="GO" id="GO:0006950">
    <property type="term" value="P:response to stress"/>
    <property type="evidence" value="ECO:0007669"/>
    <property type="project" value="UniProtKB-ARBA"/>
</dbReference>
<dbReference type="GO" id="GO:0006203">
    <property type="term" value="P:dGTP catabolic process"/>
    <property type="evidence" value="ECO:0007669"/>
    <property type="project" value="TreeGrafter"/>
</dbReference>
<keyword evidence="3" id="KW-0378">Hydrolase</keyword>
<dbReference type="GO" id="GO:0046061">
    <property type="term" value="P:dATP catabolic process"/>
    <property type="evidence" value="ECO:0007669"/>
    <property type="project" value="TreeGrafter"/>
</dbReference>
<dbReference type="GO" id="GO:0046047">
    <property type="term" value="P:TTP catabolic process"/>
    <property type="evidence" value="ECO:0007669"/>
    <property type="project" value="TreeGrafter"/>
</dbReference>
<evidence type="ECO:0000256" key="1">
    <source>
        <dbReference type="SAM" id="Coils"/>
    </source>
</evidence>
<dbReference type="Pfam" id="PF03819">
    <property type="entry name" value="MazG"/>
    <property type="match status" value="2"/>
</dbReference>
<protein>
    <submittedName>
        <fullName evidence="3">Nucleoside triphosphate pyrophosphohydrolase MazG</fullName>
        <ecNumber evidence="3">3.6.1.8</ecNumber>
    </submittedName>
</protein>
<dbReference type="CDD" id="cd11529">
    <property type="entry name" value="NTP-PPase_MazG_Cterm"/>
    <property type="match status" value="1"/>
</dbReference>
<evidence type="ECO:0000259" key="2">
    <source>
        <dbReference type="Pfam" id="PF03819"/>
    </source>
</evidence>
<feature type="domain" description="NTP pyrophosphohydrolase MazG-like" evidence="2">
    <location>
        <begin position="35"/>
        <end position="108"/>
    </location>
</feature>
<dbReference type="AlphaFoldDB" id="A0A3B0YQY6"/>
<dbReference type="EMBL" id="UOFM01000265">
    <property type="protein sequence ID" value="VAW78493.1"/>
    <property type="molecule type" value="Genomic_DNA"/>
</dbReference>
<dbReference type="InterPro" id="IPR048011">
    <property type="entry name" value="NTP-PPase_MazG-like_C"/>
</dbReference>
<dbReference type="FunFam" id="1.10.287.1080:FF:000003">
    <property type="entry name" value="Nucleoside triphosphate pyrophosphohydrolase"/>
    <property type="match status" value="1"/>
</dbReference>
<dbReference type="GO" id="GO:0046076">
    <property type="term" value="P:dTTP catabolic process"/>
    <property type="evidence" value="ECO:0007669"/>
    <property type="project" value="TreeGrafter"/>
</dbReference>
<sequence>MSQRNTPDTEGIAALLDIMVRLRSPDGGCPWDLAQDFASIAPYTLEEAYEVADAIERNAPDDICDELGDLLFQVVFHAQMAKEKGWFDFADVVRAINTKMLRRHPHVFGDESVADAEAQTEAWEQHKAQERAVRGDVQDNSALANLTVALPALVRAQKLQRRAARVGFDWDKIDDVLAKLEEEVAELRSAIAEQESQQRQREELGDILFSCVNLARFLEADAEQVLRQANSKFSTRFRRVEALAAATGCKLDDCSLDELEHFWQQAKRELANGD</sequence>
<dbReference type="FunFam" id="1.10.287.1080:FF:000001">
    <property type="entry name" value="Nucleoside triphosphate pyrophosphohydrolase"/>
    <property type="match status" value="1"/>
</dbReference>
<evidence type="ECO:0000313" key="3">
    <source>
        <dbReference type="EMBL" id="VAW78493.1"/>
    </source>
</evidence>